<name>T1A2V2_9ZZZZ</name>
<dbReference type="InterPro" id="IPR007527">
    <property type="entry name" value="Znf_SWIM"/>
</dbReference>
<reference evidence="2" key="1">
    <citation type="submission" date="2013-08" db="EMBL/GenBank/DDBJ databases">
        <authorList>
            <person name="Mendez C."/>
            <person name="Richter M."/>
            <person name="Ferrer M."/>
            <person name="Sanchez J."/>
        </authorList>
    </citation>
    <scope>NUCLEOTIDE SEQUENCE</scope>
</reference>
<dbReference type="EMBL" id="AUZZ01008937">
    <property type="protein sequence ID" value="EQD35409.1"/>
    <property type="molecule type" value="Genomic_DNA"/>
</dbReference>
<feature type="domain" description="SWIM-type" evidence="1">
    <location>
        <begin position="24"/>
        <end position="61"/>
    </location>
</feature>
<gene>
    <name evidence="2" type="ORF">B2A_12391</name>
</gene>
<feature type="non-terminal residue" evidence="2">
    <location>
        <position position="1"/>
    </location>
</feature>
<sequence>SGTVTKLRVTGTSAEATVRGSAPYKVRLGVEDGEPVFSCTCPVGADGSFCKHAVALVLVATDPRSTQPRPDVESHVDVRAYLEGLGHERLVDLVLELAAADELALARLRLDAAKAVSGSPPLRAFLDAIDGAFETDDYVSYREAYDYAARIREVIGAVRGLLDDGGAEAVVTL</sequence>
<accession>T1A2V2</accession>
<dbReference type="GO" id="GO:0008270">
    <property type="term" value="F:zinc ion binding"/>
    <property type="evidence" value="ECO:0007669"/>
    <property type="project" value="InterPro"/>
</dbReference>
<evidence type="ECO:0000259" key="1">
    <source>
        <dbReference type="PROSITE" id="PS50966"/>
    </source>
</evidence>
<proteinExistence type="predicted"/>
<organism evidence="2">
    <name type="scientific">mine drainage metagenome</name>
    <dbReference type="NCBI Taxonomy" id="410659"/>
    <lineage>
        <taxon>unclassified sequences</taxon>
        <taxon>metagenomes</taxon>
        <taxon>ecological metagenomes</taxon>
    </lineage>
</organism>
<dbReference type="Pfam" id="PF04434">
    <property type="entry name" value="SWIM"/>
    <property type="match status" value="1"/>
</dbReference>
<dbReference type="AlphaFoldDB" id="T1A2V2"/>
<feature type="non-terminal residue" evidence="2">
    <location>
        <position position="173"/>
    </location>
</feature>
<comment type="caution">
    <text evidence="2">The sequence shown here is derived from an EMBL/GenBank/DDBJ whole genome shotgun (WGS) entry which is preliminary data.</text>
</comment>
<dbReference type="PROSITE" id="PS50966">
    <property type="entry name" value="ZF_SWIM"/>
    <property type="match status" value="1"/>
</dbReference>
<evidence type="ECO:0000313" key="2">
    <source>
        <dbReference type="EMBL" id="EQD35409.1"/>
    </source>
</evidence>
<reference evidence="2" key="2">
    <citation type="journal article" date="2014" name="ISME J.">
        <title>Microbial stratification in low pH oxic and suboxic macroscopic growths along an acid mine drainage.</title>
        <authorList>
            <person name="Mendez-Garcia C."/>
            <person name="Mesa V."/>
            <person name="Sprenger R.R."/>
            <person name="Richter M."/>
            <person name="Diez M.S."/>
            <person name="Solano J."/>
            <person name="Bargiela R."/>
            <person name="Golyshina O.V."/>
            <person name="Manteca A."/>
            <person name="Ramos J.L."/>
            <person name="Gallego J.R."/>
            <person name="Llorente I."/>
            <person name="Martins Dos Santos V.A."/>
            <person name="Jensen O.N."/>
            <person name="Pelaez A.I."/>
            <person name="Sanchez J."/>
            <person name="Ferrer M."/>
        </authorList>
    </citation>
    <scope>NUCLEOTIDE SEQUENCE</scope>
</reference>
<protein>
    <submittedName>
        <fullName evidence="2">Zinc finger SWIM domain-containing protein</fullName>
    </submittedName>
</protein>